<reference evidence="11" key="2">
    <citation type="submission" date="2020-09" db="EMBL/GenBank/DDBJ databases">
        <authorList>
            <person name="Sun Q."/>
            <person name="Sedlacek I."/>
        </authorList>
    </citation>
    <scope>NUCLEOTIDE SEQUENCE</scope>
    <source>
        <strain evidence="11">CCM 7684</strain>
    </source>
</reference>
<evidence type="ECO:0000256" key="5">
    <source>
        <dbReference type="ARBA" id="ARBA00022840"/>
    </source>
</evidence>
<proteinExistence type="predicted"/>
<dbReference type="SUPFAM" id="SSF52540">
    <property type="entry name" value="P-loop containing nucleoside triphosphate hydrolases"/>
    <property type="match status" value="1"/>
</dbReference>
<evidence type="ECO:0000259" key="9">
    <source>
        <dbReference type="PROSITE" id="PS50893"/>
    </source>
</evidence>
<dbReference type="GO" id="GO:0016887">
    <property type="term" value="F:ATP hydrolysis activity"/>
    <property type="evidence" value="ECO:0007669"/>
    <property type="project" value="InterPro"/>
</dbReference>
<dbReference type="PANTHER" id="PTHR43394:SF1">
    <property type="entry name" value="ATP-BINDING CASSETTE SUB-FAMILY B MEMBER 10, MITOCHONDRIAL"/>
    <property type="match status" value="1"/>
</dbReference>
<dbReference type="EMBL" id="BMCP01000002">
    <property type="protein sequence ID" value="GGE38823.1"/>
    <property type="molecule type" value="Genomic_DNA"/>
</dbReference>
<dbReference type="CDD" id="cd18575">
    <property type="entry name" value="ABC_6TM_bac_exporter_ABCB8_10_like"/>
    <property type="match status" value="1"/>
</dbReference>
<dbReference type="Gene3D" id="3.40.50.300">
    <property type="entry name" value="P-loop containing nucleotide triphosphate hydrolases"/>
    <property type="match status" value="1"/>
</dbReference>
<evidence type="ECO:0000256" key="6">
    <source>
        <dbReference type="ARBA" id="ARBA00022989"/>
    </source>
</evidence>
<dbReference type="InterPro" id="IPR017871">
    <property type="entry name" value="ABC_transporter-like_CS"/>
</dbReference>
<evidence type="ECO:0000256" key="8">
    <source>
        <dbReference type="SAM" id="Phobius"/>
    </source>
</evidence>
<keyword evidence="3 8" id="KW-0812">Transmembrane</keyword>
<dbReference type="Proteomes" id="UP000602745">
    <property type="component" value="Unassembled WGS sequence"/>
</dbReference>
<dbReference type="InterPro" id="IPR027417">
    <property type="entry name" value="P-loop_NTPase"/>
</dbReference>
<gene>
    <name evidence="11" type="ORF">GCM10007276_15180</name>
</gene>
<feature type="domain" description="ABC transporter" evidence="9">
    <location>
        <begin position="347"/>
        <end position="583"/>
    </location>
</feature>
<dbReference type="NCBIfam" id="TIGR02204">
    <property type="entry name" value="MsbA_rel"/>
    <property type="match status" value="1"/>
</dbReference>
<feature type="transmembrane region" description="Helical" evidence="8">
    <location>
        <begin position="169"/>
        <end position="187"/>
    </location>
</feature>
<keyword evidence="7 8" id="KW-0472">Membrane</keyword>
<evidence type="ECO:0000256" key="4">
    <source>
        <dbReference type="ARBA" id="ARBA00022741"/>
    </source>
</evidence>
<dbReference type="Pfam" id="PF00664">
    <property type="entry name" value="ABC_membrane"/>
    <property type="match status" value="1"/>
</dbReference>
<feature type="transmembrane region" description="Helical" evidence="8">
    <location>
        <begin position="70"/>
        <end position="90"/>
    </location>
</feature>
<evidence type="ECO:0000313" key="11">
    <source>
        <dbReference type="EMBL" id="GGE38823.1"/>
    </source>
</evidence>
<dbReference type="InterPro" id="IPR003593">
    <property type="entry name" value="AAA+_ATPase"/>
</dbReference>
<comment type="subcellular location">
    <subcellularLocation>
        <location evidence="1">Cell membrane</location>
        <topology evidence="1">Multi-pass membrane protein</topology>
    </subcellularLocation>
</comment>
<dbReference type="PROSITE" id="PS50893">
    <property type="entry name" value="ABC_TRANSPORTER_2"/>
    <property type="match status" value="1"/>
</dbReference>
<comment type="caution">
    <text evidence="11">The sequence shown here is derived from an EMBL/GenBank/DDBJ whole genome shotgun (WGS) entry which is preliminary data.</text>
</comment>
<dbReference type="GO" id="GO:0005524">
    <property type="term" value="F:ATP binding"/>
    <property type="evidence" value="ECO:0007669"/>
    <property type="project" value="UniProtKB-KW"/>
</dbReference>
<reference evidence="11" key="1">
    <citation type="journal article" date="2014" name="Int. J. Syst. Evol. Microbiol.">
        <title>Complete genome sequence of Corynebacterium casei LMG S-19264T (=DSM 44701T), isolated from a smear-ripened cheese.</title>
        <authorList>
            <consortium name="US DOE Joint Genome Institute (JGI-PGF)"/>
            <person name="Walter F."/>
            <person name="Albersmeier A."/>
            <person name="Kalinowski J."/>
            <person name="Ruckert C."/>
        </authorList>
    </citation>
    <scope>NUCLEOTIDE SEQUENCE</scope>
    <source>
        <strain evidence="11">CCM 7684</strain>
    </source>
</reference>
<protein>
    <submittedName>
        <fullName evidence="11">ABC transporter</fullName>
    </submittedName>
</protein>
<feature type="domain" description="ABC transmembrane type-1" evidence="10">
    <location>
        <begin position="30"/>
        <end position="312"/>
    </location>
</feature>
<sequence length="596" mass="62722">MTDASSPPRRSLRPLGRLAPYALAYKGRIALSVLALLAAAGATLVVPIAIRRIIDFGFSNAEPWVVDRYFLSMMAVVAVLSLASAARYYLVTTLGERVVADVRAAVFRHLAELSPSFYDRTLSGEIVSRLSADTTQIKAAFGASASVALRNLFLFAGAATMMVVTSPRLSALVLIAIPVIVLPLVGFGRRVRQRGRAAQDKLAEASAFASEAIGAMRLVQAFGAQSRLSDSFGLAAERSYEASRDVVAVRAVLTAVAIFLIFASIVGVLWYGASDVMAGRMTAGTLGQFVLYAVFAGGALGELSQVSGEVAQAAGAAERLGELLATEPEIRAPAQPKALPQPARGALAFDSVSFSYPGRPDMPVLHDVSFSIRPGETVALVGPSGAGKSTIVHLILRQYDPAVGTVSLDGIAISEADPSELRSRMAFVPQEPVVFAMSARENIRFGRPDASDAAVEAAARDAAADGFLSALPDGYDTMIGERGVNLSGGQRQRIAIARAILRDAPVLLLDEATSALDAESETLVQQALERLMAGRTTVVIAHRLATVLKADRIVVLDGGRIVEEGTHAELVARGGLYARLAKLQFEDGPQSGVVVA</sequence>
<dbReference type="GO" id="GO:0015421">
    <property type="term" value="F:ABC-type oligopeptide transporter activity"/>
    <property type="evidence" value="ECO:0007669"/>
    <property type="project" value="TreeGrafter"/>
</dbReference>
<accession>A0A8J2VS73</accession>
<evidence type="ECO:0000256" key="1">
    <source>
        <dbReference type="ARBA" id="ARBA00004651"/>
    </source>
</evidence>
<feature type="transmembrane region" description="Helical" evidence="8">
    <location>
        <begin position="139"/>
        <end position="163"/>
    </location>
</feature>
<keyword evidence="6 8" id="KW-1133">Transmembrane helix</keyword>
<dbReference type="PANTHER" id="PTHR43394">
    <property type="entry name" value="ATP-DEPENDENT PERMEASE MDL1, MITOCHONDRIAL"/>
    <property type="match status" value="1"/>
</dbReference>
<feature type="transmembrane region" description="Helical" evidence="8">
    <location>
        <begin position="247"/>
        <end position="271"/>
    </location>
</feature>
<dbReference type="PROSITE" id="PS00211">
    <property type="entry name" value="ABC_TRANSPORTER_1"/>
    <property type="match status" value="1"/>
</dbReference>
<keyword evidence="5" id="KW-0067">ATP-binding</keyword>
<dbReference type="InterPro" id="IPR039421">
    <property type="entry name" value="Type_1_exporter"/>
</dbReference>
<dbReference type="AlphaFoldDB" id="A0A8J2VS73"/>
<keyword evidence="4" id="KW-0547">Nucleotide-binding</keyword>
<feature type="transmembrane region" description="Helical" evidence="8">
    <location>
        <begin position="29"/>
        <end position="50"/>
    </location>
</feature>
<name>A0A8J2VS73_9RHOB</name>
<evidence type="ECO:0000256" key="3">
    <source>
        <dbReference type="ARBA" id="ARBA00022692"/>
    </source>
</evidence>
<evidence type="ECO:0000259" key="10">
    <source>
        <dbReference type="PROSITE" id="PS50929"/>
    </source>
</evidence>
<dbReference type="SMART" id="SM00382">
    <property type="entry name" value="AAA"/>
    <property type="match status" value="1"/>
</dbReference>
<evidence type="ECO:0000313" key="12">
    <source>
        <dbReference type="Proteomes" id="UP000602745"/>
    </source>
</evidence>
<dbReference type="GO" id="GO:0090374">
    <property type="term" value="P:oligopeptide export from mitochondrion"/>
    <property type="evidence" value="ECO:0007669"/>
    <property type="project" value="TreeGrafter"/>
</dbReference>
<dbReference type="Pfam" id="PF00005">
    <property type="entry name" value="ABC_tran"/>
    <property type="match status" value="1"/>
</dbReference>
<organism evidence="11 12">
    <name type="scientific">Agaricicola taiwanensis</name>
    <dbReference type="NCBI Taxonomy" id="591372"/>
    <lineage>
        <taxon>Bacteria</taxon>
        <taxon>Pseudomonadati</taxon>
        <taxon>Pseudomonadota</taxon>
        <taxon>Alphaproteobacteria</taxon>
        <taxon>Rhodobacterales</taxon>
        <taxon>Paracoccaceae</taxon>
        <taxon>Agaricicola</taxon>
    </lineage>
</organism>
<dbReference type="InterPro" id="IPR003439">
    <property type="entry name" value="ABC_transporter-like_ATP-bd"/>
</dbReference>
<dbReference type="RefSeq" id="WP_188409165.1">
    <property type="nucleotide sequence ID" value="NZ_BMCP01000002.1"/>
</dbReference>
<dbReference type="SUPFAM" id="SSF90123">
    <property type="entry name" value="ABC transporter transmembrane region"/>
    <property type="match status" value="1"/>
</dbReference>
<dbReference type="Gene3D" id="1.20.1560.10">
    <property type="entry name" value="ABC transporter type 1, transmembrane domain"/>
    <property type="match status" value="1"/>
</dbReference>
<dbReference type="FunFam" id="3.40.50.300:FF:000403">
    <property type="entry name" value="ATP-binding cassette sub-family B member 8, mitochondrial"/>
    <property type="match status" value="1"/>
</dbReference>
<evidence type="ECO:0000256" key="7">
    <source>
        <dbReference type="ARBA" id="ARBA00023136"/>
    </source>
</evidence>
<evidence type="ECO:0000256" key="2">
    <source>
        <dbReference type="ARBA" id="ARBA00022448"/>
    </source>
</evidence>
<dbReference type="InterPro" id="IPR011527">
    <property type="entry name" value="ABC1_TM_dom"/>
</dbReference>
<dbReference type="GO" id="GO:0005886">
    <property type="term" value="C:plasma membrane"/>
    <property type="evidence" value="ECO:0007669"/>
    <property type="project" value="UniProtKB-SubCell"/>
</dbReference>
<dbReference type="InterPro" id="IPR036640">
    <property type="entry name" value="ABC1_TM_sf"/>
</dbReference>
<dbReference type="PROSITE" id="PS50929">
    <property type="entry name" value="ABC_TM1F"/>
    <property type="match status" value="1"/>
</dbReference>
<keyword evidence="12" id="KW-1185">Reference proteome</keyword>
<dbReference type="InterPro" id="IPR011918">
    <property type="entry name" value="ABC_MsbA_ATP-bd"/>
</dbReference>
<keyword evidence="2" id="KW-0813">Transport</keyword>